<evidence type="ECO:0000313" key="6">
    <source>
        <dbReference type="EMBL" id="TPE63965.1"/>
    </source>
</evidence>
<keyword evidence="3 5" id="KW-1133">Transmembrane helix</keyword>
<organism evidence="6 7">
    <name type="scientific">Sandaracinobacter neustonicus</name>
    <dbReference type="NCBI Taxonomy" id="1715348"/>
    <lineage>
        <taxon>Bacteria</taxon>
        <taxon>Pseudomonadati</taxon>
        <taxon>Pseudomonadota</taxon>
        <taxon>Alphaproteobacteria</taxon>
        <taxon>Sphingomonadales</taxon>
        <taxon>Sphingosinicellaceae</taxon>
        <taxon>Sandaracinobacter</taxon>
    </lineage>
</organism>
<evidence type="ECO:0000256" key="1">
    <source>
        <dbReference type="ARBA" id="ARBA00022475"/>
    </source>
</evidence>
<keyword evidence="7" id="KW-1185">Reference proteome</keyword>
<name>A0A501XTZ9_9SPHN</name>
<keyword evidence="2 5" id="KW-0812">Transmembrane</keyword>
<accession>A0A501XTZ9</accession>
<dbReference type="Pfam" id="PF07043">
    <property type="entry name" value="DUF1328"/>
    <property type="match status" value="1"/>
</dbReference>
<comment type="subcellular location">
    <subcellularLocation>
        <location evidence="5">Cell membrane</location>
        <topology evidence="5">Single-pass membrane protein</topology>
    </subcellularLocation>
</comment>
<dbReference type="GO" id="GO:0005886">
    <property type="term" value="C:plasma membrane"/>
    <property type="evidence" value="ECO:0007669"/>
    <property type="project" value="UniProtKB-SubCell"/>
</dbReference>
<evidence type="ECO:0000256" key="3">
    <source>
        <dbReference type="ARBA" id="ARBA00022989"/>
    </source>
</evidence>
<protein>
    <recommendedName>
        <fullName evidence="5">UPF0391 membrane protein FJQ54_03770</fullName>
    </recommendedName>
</protein>
<dbReference type="NCBIfam" id="NF010226">
    <property type="entry name" value="PRK13682.1-1"/>
    <property type="match status" value="1"/>
</dbReference>
<dbReference type="PIRSF" id="PIRSF036466">
    <property type="entry name" value="UCP036466"/>
    <property type="match status" value="1"/>
</dbReference>
<dbReference type="NCBIfam" id="NF010229">
    <property type="entry name" value="PRK13682.1-4"/>
    <property type="match status" value="1"/>
</dbReference>
<comment type="caution">
    <text evidence="6">The sequence shown here is derived from an EMBL/GenBank/DDBJ whole genome shotgun (WGS) entry which is preliminary data.</text>
</comment>
<reference evidence="6 7" key="1">
    <citation type="submission" date="2019-06" db="EMBL/GenBank/DDBJ databases">
        <authorList>
            <person name="Lee I."/>
            <person name="Jang G.I."/>
            <person name="Hwang C.Y."/>
        </authorList>
    </citation>
    <scope>NUCLEOTIDE SEQUENCE [LARGE SCALE GENOMIC DNA]</scope>
    <source>
        <strain evidence="6 7">PAMC 28131</strain>
    </source>
</reference>
<evidence type="ECO:0000256" key="5">
    <source>
        <dbReference type="HAMAP-Rule" id="MF_01361"/>
    </source>
</evidence>
<keyword evidence="1 5" id="KW-1003">Cell membrane</keyword>
<proteinExistence type="inferred from homology"/>
<gene>
    <name evidence="6" type="ORF">FJQ54_03770</name>
</gene>
<dbReference type="Proteomes" id="UP000319897">
    <property type="component" value="Unassembled WGS sequence"/>
</dbReference>
<dbReference type="HAMAP" id="MF_01361">
    <property type="entry name" value="UPF0391"/>
    <property type="match status" value="1"/>
</dbReference>
<dbReference type="NCBIfam" id="NF010228">
    <property type="entry name" value="PRK13682.1-3"/>
    <property type="match status" value="1"/>
</dbReference>
<evidence type="ECO:0000256" key="4">
    <source>
        <dbReference type="ARBA" id="ARBA00023136"/>
    </source>
</evidence>
<keyword evidence="4 5" id="KW-0472">Membrane</keyword>
<comment type="similarity">
    <text evidence="5">Belongs to the UPF0391 family.</text>
</comment>
<dbReference type="InterPro" id="IPR009760">
    <property type="entry name" value="DUF1328"/>
</dbReference>
<feature type="transmembrane region" description="Helical" evidence="5">
    <location>
        <begin position="29"/>
        <end position="51"/>
    </location>
</feature>
<evidence type="ECO:0000256" key="2">
    <source>
        <dbReference type="ARBA" id="ARBA00022692"/>
    </source>
</evidence>
<sequence>MLGWALGFLVIALLAALFGFGGIASASAGIAQILFFIFIIMFVVSLVIGLVRRAG</sequence>
<evidence type="ECO:0000313" key="7">
    <source>
        <dbReference type="Proteomes" id="UP000319897"/>
    </source>
</evidence>
<dbReference type="AlphaFoldDB" id="A0A501XTZ9"/>
<dbReference type="EMBL" id="VFSU01000011">
    <property type="protein sequence ID" value="TPE63965.1"/>
    <property type="molecule type" value="Genomic_DNA"/>
</dbReference>
<dbReference type="RefSeq" id="WP_140926981.1">
    <property type="nucleotide sequence ID" value="NZ_VFSU01000011.1"/>
</dbReference>